<evidence type="ECO:0000313" key="2">
    <source>
        <dbReference type="EMBL" id="GIX87693.1"/>
    </source>
</evidence>
<evidence type="ECO:0000313" key="3">
    <source>
        <dbReference type="Proteomes" id="UP001054945"/>
    </source>
</evidence>
<comment type="caution">
    <text evidence="2">The sequence shown here is derived from an EMBL/GenBank/DDBJ whole genome shotgun (WGS) entry which is preliminary data.</text>
</comment>
<feature type="compositionally biased region" description="Basic residues" evidence="1">
    <location>
        <begin position="25"/>
        <end position="42"/>
    </location>
</feature>
<reference evidence="2 3" key="1">
    <citation type="submission" date="2021-06" db="EMBL/GenBank/DDBJ databases">
        <title>Caerostris extrusa draft genome.</title>
        <authorList>
            <person name="Kono N."/>
            <person name="Arakawa K."/>
        </authorList>
    </citation>
    <scope>NUCLEOTIDE SEQUENCE [LARGE SCALE GENOMIC DNA]</scope>
</reference>
<keyword evidence="3" id="KW-1185">Reference proteome</keyword>
<protein>
    <submittedName>
        <fullName evidence="2">Uncharacterized protein</fullName>
    </submittedName>
</protein>
<dbReference type="AlphaFoldDB" id="A0AAV4NVB2"/>
<proteinExistence type="predicted"/>
<gene>
    <name evidence="2" type="ORF">CEXT_415131</name>
</gene>
<name>A0AAV4NVB2_CAEEX</name>
<sequence length="80" mass="9084">MNRNLKEKVPDDMRPREQQEDKKNGKGKKKKMFSARGRRVKGTHPASSLPSLPPRDGVTPQLGRKKPHEGSPWSVLKVRS</sequence>
<organism evidence="2 3">
    <name type="scientific">Caerostris extrusa</name>
    <name type="common">Bark spider</name>
    <name type="synonym">Caerostris bankana</name>
    <dbReference type="NCBI Taxonomy" id="172846"/>
    <lineage>
        <taxon>Eukaryota</taxon>
        <taxon>Metazoa</taxon>
        <taxon>Ecdysozoa</taxon>
        <taxon>Arthropoda</taxon>
        <taxon>Chelicerata</taxon>
        <taxon>Arachnida</taxon>
        <taxon>Araneae</taxon>
        <taxon>Araneomorphae</taxon>
        <taxon>Entelegynae</taxon>
        <taxon>Araneoidea</taxon>
        <taxon>Araneidae</taxon>
        <taxon>Caerostris</taxon>
    </lineage>
</organism>
<evidence type="ECO:0000256" key="1">
    <source>
        <dbReference type="SAM" id="MobiDB-lite"/>
    </source>
</evidence>
<dbReference type="Proteomes" id="UP001054945">
    <property type="component" value="Unassembled WGS sequence"/>
</dbReference>
<feature type="compositionally biased region" description="Basic and acidic residues" evidence="1">
    <location>
        <begin position="1"/>
        <end position="24"/>
    </location>
</feature>
<feature type="region of interest" description="Disordered" evidence="1">
    <location>
        <begin position="1"/>
        <end position="80"/>
    </location>
</feature>
<dbReference type="EMBL" id="BPLR01003703">
    <property type="protein sequence ID" value="GIX87693.1"/>
    <property type="molecule type" value="Genomic_DNA"/>
</dbReference>
<accession>A0AAV4NVB2</accession>